<protein>
    <submittedName>
        <fullName evidence="1">FIGNL1 interacting regulator of recombination and mitosis</fullName>
    </submittedName>
</protein>
<dbReference type="MGI" id="MGI:3590554">
    <property type="gene designation" value="Firrm"/>
</dbReference>
<dbReference type="GeneTree" id="ENSGT00390000004791"/>
<sequence length="58" mass="6786">MSQDDAEVASGVVLEELSSWSEEMCRRELPSVLPRLLSMYQCSESWIEHIRKNFKNHC</sequence>
<evidence type="ECO:0000313" key="2">
    <source>
        <dbReference type="MGI" id="MGI:3590554"/>
    </source>
</evidence>
<reference evidence="1 3" key="2">
    <citation type="journal article" date="2011" name="PLoS Biol.">
        <title>Modernizing reference genome assemblies.</title>
        <authorList>
            <person name="Church D.M."/>
            <person name="Schneider V.A."/>
            <person name="Graves T."/>
            <person name="Auger K."/>
            <person name="Cunningham F."/>
            <person name="Bouk N."/>
            <person name="Chen H.C."/>
            <person name="Agarwala R."/>
            <person name="McLaren W.M."/>
            <person name="Ritchie G.R."/>
            <person name="Albracht D."/>
            <person name="Kremitzki M."/>
            <person name="Rock S."/>
            <person name="Kotkiewicz H."/>
            <person name="Kremitzki C."/>
            <person name="Wollam A."/>
            <person name="Trani L."/>
            <person name="Fulton L."/>
            <person name="Fulton R."/>
            <person name="Matthews L."/>
            <person name="Whitehead S."/>
            <person name="Chow W."/>
            <person name="Torrance J."/>
            <person name="Dunn M."/>
            <person name="Harden G."/>
            <person name="Threadgold G."/>
            <person name="Wood J."/>
            <person name="Collins J."/>
            <person name="Heath P."/>
            <person name="Griffiths G."/>
            <person name="Pelan S."/>
            <person name="Grafham D."/>
            <person name="Eichler E.E."/>
            <person name="Weinstock G."/>
            <person name="Mardis E.R."/>
            <person name="Wilson R.K."/>
            <person name="Howe K."/>
            <person name="Flicek P."/>
            <person name="Hubbard T."/>
        </authorList>
    </citation>
    <scope>NUCLEOTIDE SEQUENCE [LARGE SCALE GENOMIC DNA]</scope>
    <source>
        <strain evidence="1 3">C57BL/6J</strain>
    </source>
</reference>
<name>E0CX91_MOUSE</name>
<dbReference type="VEuPathDB" id="HostDB:ENSMUSG00000041406"/>
<evidence type="ECO:0000313" key="3">
    <source>
        <dbReference type="Proteomes" id="UP000000589"/>
    </source>
</evidence>
<dbReference type="AGR" id="MGI:3590554"/>
<reference evidence="1" key="3">
    <citation type="submission" date="2025-08" db="UniProtKB">
        <authorList>
            <consortium name="Ensembl"/>
        </authorList>
    </citation>
    <scope>IDENTIFICATION</scope>
    <source>
        <strain evidence="1">C57BL/6J</strain>
    </source>
</reference>
<dbReference type="AlphaFoldDB" id="E0CX91"/>
<dbReference type="Antibodypedia" id="20545">
    <property type="antibodies" value="83 antibodies from 13 providers"/>
</dbReference>
<reference evidence="1 3" key="1">
    <citation type="journal article" date="2009" name="PLoS Biol.">
        <title>Lineage-specific biology revealed by a finished genome assembly of the mouse.</title>
        <authorList>
            <consortium name="Mouse Genome Sequencing Consortium"/>
            <person name="Church D.M."/>
            <person name="Goodstadt L."/>
            <person name="Hillier L.W."/>
            <person name="Zody M.C."/>
            <person name="Goldstein S."/>
            <person name="She X."/>
            <person name="Bult C.J."/>
            <person name="Agarwala R."/>
            <person name="Cherry J.L."/>
            <person name="DiCuccio M."/>
            <person name="Hlavina W."/>
            <person name="Kapustin Y."/>
            <person name="Meric P."/>
            <person name="Maglott D."/>
            <person name="Birtle Z."/>
            <person name="Marques A.C."/>
            <person name="Graves T."/>
            <person name="Zhou S."/>
            <person name="Teague B."/>
            <person name="Potamousis K."/>
            <person name="Churas C."/>
            <person name="Place M."/>
            <person name="Herschleb J."/>
            <person name="Runnheim R."/>
            <person name="Forrest D."/>
            <person name="Amos-Landgraf J."/>
            <person name="Schwartz D.C."/>
            <person name="Cheng Z."/>
            <person name="Lindblad-Toh K."/>
            <person name="Eichler E.E."/>
            <person name="Ponting C.P."/>
        </authorList>
    </citation>
    <scope>NUCLEOTIDE SEQUENCE [LARGE SCALE GENOMIC DNA]</scope>
    <source>
        <strain evidence="1 3">C57BL/6J</strain>
    </source>
</reference>
<evidence type="ECO:0000313" key="1">
    <source>
        <dbReference type="Ensembl" id="ENSMUSP00000124826.2"/>
    </source>
</evidence>
<keyword evidence="3" id="KW-1185">Reference proteome</keyword>
<gene>
    <name evidence="1 2" type="primary">Firrm</name>
    <name evidence="2" type="synonym">BC055324</name>
</gene>
<dbReference type="Proteomes" id="UP000000589">
    <property type="component" value="Chromosome 1"/>
</dbReference>
<accession>E0CX91</accession>
<dbReference type="HOGENOM" id="CLU_2978531_0_0_1"/>
<dbReference type="ExpressionAtlas" id="E0CX91">
    <property type="expression patterns" value="baseline and differential"/>
</dbReference>
<dbReference type="ProteomicsDB" id="325090"/>
<proteinExistence type="predicted"/>
<dbReference type="Bgee" id="ENSMUSG00000041406">
    <property type="expression patterns" value="Expressed in urogenital fold and 144 other cell types or tissues"/>
</dbReference>
<organism evidence="1 3">
    <name type="scientific">Mus musculus</name>
    <name type="common">Mouse</name>
    <dbReference type="NCBI Taxonomy" id="10090"/>
    <lineage>
        <taxon>Eukaryota</taxon>
        <taxon>Metazoa</taxon>
        <taxon>Chordata</taxon>
        <taxon>Craniata</taxon>
        <taxon>Vertebrata</taxon>
        <taxon>Euteleostomi</taxon>
        <taxon>Mammalia</taxon>
        <taxon>Eutheria</taxon>
        <taxon>Euarchontoglires</taxon>
        <taxon>Glires</taxon>
        <taxon>Rodentia</taxon>
        <taxon>Myomorpha</taxon>
        <taxon>Muroidea</taxon>
        <taxon>Muridae</taxon>
        <taxon>Murinae</taxon>
        <taxon>Mus</taxon>
        <taxon>Mus</taxon>
    </lineage>
</organism>
<reference evidence="1" key="4">
    <citation type="submission" date="2025-09" db="UniProtKB">
        <authorList>
            <consortium name="Ensembl"/>
        </authorList>
    </citation>
    <scope>IDENTIFICATION</scope>
    <source>
        <strain evidence="1">C57BL/6J</strain>
    </source>
</reference>
<dbReference type="Ensembl" id="ENSMUST00000160926.2">
    <property type="protein sequence ID" value="ENSMUSP00000124826.2"/>
    <property type="gene ID" value="ENSMUSG00000041406.15"/>
</dbReference>